<accession>A0A0U5FAT9</accession>
<evidence type="ECO:0000313" key="3">
    <source>
        <dbReference type="Proteomes" id="UP000052230"/>
    </source>
</evidence>
<dbReference type="AlphaFoldDB" id="A0A0U5FAT9"/>
<proteinExistence type="predicted"/>
<keyword evidence="3" id="KW-1185">Reference proteome</keyword>
<protein>
    <submittedName>
        <fullName evidence="2">Uncharacterized protein</fullName>
    </submittedName>
</protein>
<gene>
    <name evidence="2" type="ORF">XAC3562_1250001</name>
</gene>
<evidence type="ECO:0000313" key="2">
    <source>
        <dbReference type="EMBL" id="CEG14814.1"/>
    </source>
</evidence>
<organism evidence="2 3">
    <name type="scientific">Xanthomonas citri pv. citri</name>
    <dbReference type="NCBI Taxonomy" id="611301"/>
    <lineage>
        <taxon>Bacteria</taxon>
        <taxon>Pseudomonadati</taxon>
        <taxon>Pseudomonadota</taxon>
        <taxon>Gammaproteobacteria</taxon>
        <taxon>Lysobacterales</taxon>
        <taxon>Lysobacteraceae</taxon>
        <taxon>Xanthomonas</taxon>
    </lineage>
</organism>
<reference evidence="2 3" key="1">
    <citation type="submission" date="2014-09" db="EMBL/GenBank/DDBJ databases">
        <authorList>
            <person name="Regsiter A."/>
        </authorList>
    </citation>
    <scope>NUCLEOTIDE SEQUENCE [LARGE SCALE GENOMIC DNA]</scope>
</reference>
<dbReference type="Proteomes" id="UP000052230">
    <property type="component" value="Unassembled WGS sequence"/>
</dbReference>
<sequence>MAVSAYNPVLVTHAAEQVRDRVTNVLAGADYDQVPDQPPTDNASPAHARLQRREQRSRRRQGAALPLPCKPAFDGAPARPSPACPRPARSAAPETSLSDEWSI</sequence>
<name>A0A0U5FAT9_XANCI</name>
<dbReference type="EMBL" id="CCXZ01000030">
    <property type="protein sequence ID" value="CEG14814.1"/>
    <property type="molecule type" value="Genomic_DNA"/>
</dbReference>
<evidence type="ECO:0000256" key="1">
    <source>
        <dbReference type="SAM" id="MobiDB-lite"/>
    </source>
</evidence>
<comment type="caution">
    <text evidence="2">The sequence shown here is derived from an EMBL/GenBank/DDBJ whole genome shotgun (WGS) entry which is preliminary data.</text>
</comment>
<feature type="region of interest" description="Disordered" evidence="1">
    <location>
        <begin position="29"/>
        <end position="103"/>
    </location>
</feature>